<reference evidence="2 3" key="1">
    <citation type="submission" date="2020-10" db="EMBL/GenBank/DDBJ databases">
        <title>The Coptis chinensis genome and diversification of protoberbering-type alkaloids.</title>
        <authorList>
            <person name="Wang B."/>
            <person name="Shu S."/>
            <person name="Song C."/>
            <person name="Liu Y."/>
        </authorList>
    </citation>
    <scope>NUCLEOTIDE SEQUENCE [LARGE SCALE GENOMIC DNA]</scope>
    <source>
        <strain evidence="2">HL-2020</strain>
        <tissue evidence="2">Leaf</tissue>
    </source>
</reference>
<keyword evidence="1" id="KW-0812">Transmembrane</keyword>
<feature type="transmembrane region" description="Helical" evidence="1">
    <location>
        <begin position="271"/>
        <end position="297"/>
    </location>
</feature>
<proteinExistence type="predicted"/>
<sequence>MFVPSINGHVQYMLSCYDAELRYNCFTDTFQARYPSHYSRAPMIEQCVHWDRIRAPPVDIPPHNVHASDCLDKLHPGDHPKIQWRGSKELPYGWWYGVVGHLETCNKIGSLCCYHKSVDTFIVVFNQYSPGSRWRQTTLSRKDHQQVGSEAEGFYGGIRKLHKKGESLHGGISDNTRTSLGGFVYGGYLRLCLPFHRYRNGCLDYPSLNMLASGPYGLIFCSFVPVYFDIQVSTRHGFAFLELTSRTSCLYIWQVFSSFSHRGKNLFCQEYVVFLPVFSIVPIFSAYAASSVVAFFVSSLFSRLSWPTLGGSSPSASSGNVIGNVPSYTGREMEASTASK</sequence>
<dbReference type="Proteomes" id="UP000631114">
    <property type="component" value="Unassembled WGS sequence"/>
</dbReference>
<protein>
    <submittedName>
        <fullName evidence="2">Uncharacterized protein</fullName>
    </submittedName>
</protein>
<dbReference type="PANTHER" id="PTHR31482">
    <property type="entry name" value="ESTS AU081301(E20138)"/>
    <property type="match status" value="1"/>
</dbReference>
<dbReference type="EMBL" id="JADFTS010000008">
    <property type="protein sequence ID" value="KAF9593706.1"/>
    <property type="molecule type" value="Genomic_DNA"/>
</dbReference>
<keyword evidence="3" id="KW-1185">Reference proteome</keyword>
<organism evidence="2 3">
    <name type="scientific">Coptis chinensis</name>
    <dbReference type="NCBI Taxonomy" id="261450"/>
    <lineage>
        <taxon>Eukaryota</taxon>
        <taxon>Viridiplantae</taxon>
        <taxon>Streptophyta</taxon>
        <taxon>Embryophyta</taxon>
        <taxon>Tracheophyta</taxon>
        <taxon>Spermatophyta</taxon>
        <taxon>Magnoliopsida</taxon>
        <taxon>Ranunculales</taxon>
        <taxon>Ranunculaceae</taxon>
        <taxon>Coptidoideae</taxon>
        <taxon>Coptis</taxon>
    </lineage>
</organism>
<comment type="caution">
    <text evidence="2">The sequence shown here is derived from an EMBL/GenBank/DDBJ whole genome shotgun (WGS) entry which is preliminary data.</text>
</comment>
<accession>A0A835H6S0</accession>
<keyword evidence="1" id="KW-0472">Membrane</keyword>
<evidence type="ECO:0000313" key="3">
    <source>
        <dbReference type="Proteomes" id="UP000631114"/>
    </source>
</evidence>
<gene>
    <name evidence="2" type="ORF">IFM89_024644</name>
</gene>
<keyword evidence="1" id="KW-1133">Transmembrane helix</keyword>
<dbReference type="AlphaFoldDB" id="A0A835H6S0"/>
<evidence type="ECO:0000313" key="2">
    <source>
        <dbReference type="EMBL" id="KAF9593706.1"/>
    </source>
</evidence>
<dbReference type="PANTHER" id="PTHR31482:SF18">
    <property type="entry name" value="ESTS AU081301(E20138)"/>
    <property type="match status" value="1"/>
</dbReference>
<evidence type="ECO:0000256" key="1">
    <source>
        <dbReference type="SAM" id="Phobius"/>
    </source>
</evidence>
<name>A0A835H6S0_9MAGN</name>
<dbReference type="OrthoDB" id="512036at2759"/>